<organism evidence="2 3">
    <name type="scientific">Taibaiella soli</name>
    <dbReference type="NCBI Taxonomy" id="1649169"/>
    <lineage>
        <taxon>Bacteria</taxon>
        <taxon>Pseudomonadati</taxon>
        <taxon>Bacteroidota</taxon>
        <taxon>Chitinophagia</taxon>
        <taxon>Chitinophagales</taxon>
        <taxon>Chitinophagaceae</taxon>
        <taxon>Taibaiella</taxon>
    </lineage>
</organism>
<evidence type="ECO:0000313" key="3">
    <source>
        <dbReference type="Proteomes" id="UP000248745"/>
    </source>
</evidence>
<sequence>MSEEQTLDALKDIRTMMERSSRFISLSGWSGIAAGVCALGGAAVAYPYVKGDYQNLVPSNAATAQMVNRHSISGIISHPLFLIAACTFIAAFITAFIFTYIKSQKENIPIWGKTSARLLINGAIPLVTGGLFIIRLLQMSYFGLVAPACLIFYGLSLLNASKYTYREIRWLGIAQLILGLLSCWNIGYGIYFWTIGFGVMHIVYGAIMWWKYDRN</sequence>
<name>A0A2W2AZU8_9BACT</name>
<dbReference type="OrthoDB" id="1120881at2"/>
<comment type="caution">
    <text evidence="2">The sequence shown here is derived from an EMBL/GenBank/DDBJ whole genome shotgun (WGS) entry which is preliminary data.</text>
</comment>
<evidence type="ECO:0000256" key="1">
    <source>
        <dbReference type="SAM" id="Phobius"/>
    </source>
</evidence>
<keyword evidence="1" id="KW-0812">Transmembrane</keyword>
<protein>
    <submittedName>
        <fullName evidence="2">Uncharacterized protein</fullName>
    </submittedName>
</protein>
<accession>A0A2W2AZU8</accession>
<feature type="transmembrane region" description="Helical" evidence="1">
    <location>
        <begin position="193"/>
        <end position="210"/>
    </location>
</feature>
<feature type="transmembrane region" description="Helical" evidence="1">
    <location>
        <begin position="75"/>
        <end position="98"/>
    </location>
</feature>
<proteinExistence type="predicted"/>
<dbReference type="RefSeq" id="WP_110998804.1">
    <property type="nucleotide sequence ID" value="NZ_QKTW01000015.1"/>
</dbReference>
<feature type="transmembrane region" description="Helical" evidence="1">
    <location>
        <begin position="140"/>
        <end position="158"/>
    </location>
</feature>
<dbReference type="AlphaFoldDB" id="A0A2W2AZU8"/>
<keyword evidence="3" id="KW-1185">Reference proteome</keyword>
<feature type="transmembrane region" description="Helical" evidence="1">
    <location>
        <begin position="23"/>
        <end position="49"/>
    </location>
</feature>
<dbReference type="EMBL" id="QKTW01000015">
    <property type="protein sequence ID" value="PZF73228.1"/>
    <property type="molecule type" value="Genomic_DNA"/>
</dbReference>
<feature type="transmembrane region" description="Helical" evidence="1">
    <location>
        <begin position="118"/>
        <end position="134"/>
    </location>
</feature>
<reference evidence="2 3" key="1">
    <citation type="submission" date="2018-06" db="EMBL/GenBank/DDBJ databases">
        <title>Mucibacter soli gen. nov., sp. nov., a new member of the family Chitinophagaceae producing mucin.</title>
        <authorList>
            <person name="Kim M.-K."/>
            <person name="Park S."/>
            <person name="Kim T.-S."/>
            <person name="Joung Y."/>
            <person name="Han J.-H."/>
            <person name="Kim S.B."/>
        </authorList>
    </citation>
    <scope>NUCLEOTIDE SEQUENCE [LARGE SCALE GENOMIC DNA]</scope>
    <source>
        <strain evidence="2 3">R1-15</strain>
    </source>
</reference>
<keyword evidence="1" id="KW-1133">Transmembrane helix</keyword>
<keyword evidence="1" id="KW-0472">Membrane</keyword>
<gene>
    <name evidence="2" type="ORF">DN068_09760</name>
</gene>
<dbReference type="Proteomes" id="UP000248745">
    <property type="component" value="Unassembled WGS sequence"/>
</dbReference>
<evidence type="ECO:0000313" key="2">
    <source>
        <dbReference type="EMBL" id="PZF73228.1"/>
    </source>
</evidence>